<evidence type="ECO:0000313" key="2">
    <source>
        <dbReference type="EMBL" id="UPL13512.1"/>
    </source>
</evidence>
<keyword evidence="3" id="KW-1185">Reference proteome</keyword>
<reference evidence="2 3" key="1">
    <citation type="submission" date="2021-06" db="EMBL/GenBank/DDBJ databases">
        <title>Genome-based taxonomic framework of Microbacterium strains isolated from marine environment, the description of four new species and reclassification of four preexisting species.</title>
        <authorList>
            <person name="Lee S.D."/>
            <person name="Kim S.-M."/>
            <person name="Byeon Y.-S."/>
            <person name="Yang H.L."/>
            <person name="Kim I.S."/>
        </authorList>
    </citation>
    <scope>NUCLEOTIDE SEQUENCE [LARGE SCALE GENOMIC DNA]</scope>
    <source>
        <strain evidence="2 3">SSW1-36</strain>
    </source>
</reference>
<proteinExistence type="predicted"/>
<protein>
    <recommendedName>
        <fullName evidence="4">Carboxypeptidase regulatory-like domain-containing protein</fullName>
    </recommendedName>
</protein>
<dbReference type="Gene3D" id="2.60.40.2700">
    <property type="match status" value="3"/>
</dbReference>
<accession>A0ABY4IN82</accession>
<dbReference type="RefSeq" id="WP_247956780.1">
    <property type="nucleotide sequence ID" value="NZ_CP078077.1"/>
</dbReference>
<dbReference type="Proteomes" id="UP000831963">
    <property type="component" value="Chromosome"/>
</dbReference>
<gene>
    <name evidence="2" type="ORF">KV396_03100</name>
</gene>
<dbReference type="EMBL" id="CP078077">
    <property type="protein sequence ID" value="UPL13512.1"/>
    <property type="molecule type" value="Genomic_DNA"/>
</dbReference>
<name>A0ABY4IN82_9MICO</name>
<evidence type="ECO:0008006" key="4">
    <source>
        <dbReference type="Google" id="ProtNLM"/>
    </source>
</evidence>
<feature type="chain" id="PRO_5046682312" description="Carboxypeptidase regulatory-like domain-containing protein" evidence="1">
    <location>
        <begin position="31"/>
        <end position="607"/>
    </location>
</feature>
<keyword evidence="1" id="KW-0732">Signal</keyword>
<sequence>MAIPLRPRFGRSVAVTVAAVMLASMLIAVATPAASAQIAGATVAATEPAFASFADRLPRAAIAAAERAAQPTEPVEGVPETGVVAGTVTFPAAVALASGSTYVVAYSPGSDVASPLAAAPVGDTGSYSLQVPVGEVLLAVVSRGRAVFDRWGVDSTTPDGAATVVVDSAGLAYDVALTASALVSGSVTVPAGVDLRGRRIAVAVYPGSGTGTVATSADYVSDTGTFAVGGLPAGDYRVAFVSAVTGASSEWWNDAPGFAQAERIVLGAATVRTGITAKLESLRLMEAATPTITGSPTVGQKLSASTGSWTSGAALTYQWLANGVAISKATAATFVVPASLVGKKISVQVVGRKATYLVTTRTSVATSAVVQPMTAPVPKVSGSAIVGQTLTAAAGTWTAGAKLTYQWYVSGVAVPKATMTAFKIPATAAGKTITVVVTGTKAGFATAAKRSVPTSAVLAVLAAPTPTLSGSAVVGNRLTAAAGAWTAGTRIAYAWYLDGKAIANATGSTLSVTAGMVGKRVTVRVTGAKSGYVTAQRTSTASAAVTYPNRTTPVSSWDCPSWAPIKGNASSHIYHVPSGAYYSKTKPEECFRTEAAAVKAGYRKSKR</sequence>
<organism evidence="2 3">
    <name type="scientific">Microbacterium galbinum</name>
    <dbReference type="NCBI Taxonomy" id="2851646"/>
    <lineage>
        <taxon>Bacteria</taxon>
        <taxon>Bacillati</taxon>
        <taxon>Actinomycetota</taxon>
        <taxon>Actinomycetes</taxon>
        <taxon>Micrococcales</taxon>
        <taxon>Microbacteriaceae</taxon>
        <taxon>Microbacterium</taxon>
    </lineage>
</organism>
<evidence type="ECO:0000313" key="3">
    <source>
        <dbReference type="Proteomes" id="UP000831963"/>
    </source>
</evidence>
<evidence type="ECO:0000256" key="1">
    <source>
        <dbReference type="SAM" id="SignalP"/>
    </source>
</evidence>
<feature type="signal peptide" evidence="1">
    <location>
        <begin position="1"/>
        <end position="30"/>
    </location>
</feature>